<dbReference type="Pfam" id="PF14420">
    <property type="entry name" value="Clr5"/>
    <property type="match status" value="1"/>
</dbReference>
<proteinExistence type="predicted"/>
<gene>
    <name evidence="2" type="ORF">G7Z17_g1986</name>
</gene>
<dbReference type="OrthoDB" id="539213at2759"/>
<dbReference type="EMBL" id="JAANBB010000018">
    <property type="protein sequence ID" value="KAF7555656.1"/>
    <property type="molecule type" value="Genomic_DNA"/>
</dbReference>
<evidence type="ECO:0000313" key="3">
    <source>
        <dbReference type="Proteomes" id="UP000722485"/>
    </source>
</evidence>
<organism evidence="2 3">
    <name type="scientific">Cylindrodendrum hubeiense</name>
    <dbReference type="NCBI Taxonomy" id="595255"/>
    <lineage>
        <taxon>Eukaryota</taxon>
        <taxon>Fungi</taxon>
        <taxon>Dikarya</taxon>
        <taxon>Ascomycota</taxon>
        <taxon>Pezizomycotina</taxon>
        <taxon>Sordariomycetes</taxon>
        <taxon>Hypocreomycetidae</taxon>
        <taxon>Hypocreales</taxon>
        <taxon>Nectriaceae</taxon>
        <taxon>Cylindrodendrum</taxon>
    </lineage>
</organism>
<evidence type="ECO:0000259" key="1">
    <source>
        <dbReference type="Pfam" id="PF14420"/>
    </source>
</evidence>
<keyword evidence="3" id="KW-1185">Reference proteome</keyword>
<name>A0A9P5LC06_9HYPO</name>
<sequence length="67" mass="7579">MPVNWSQYEREATKLYIEDGKSAEETIEFLNEKHSLAITRSSMAGRSYALASGKWLPAKFANEEPKA</sequence>
<accession>A0A9P5LC06</accession>
<reference evidence="2" key="1">
    <citation type="submission" date="2020-03" db="EMBL/GenBank/DDBJ databases">
        <title>Draft Genome Sequence of Cylindrodendrum hubeiense.</title>
        <authorList>
            <person name="Buettner E."/>
            <person name="Kellner H."/>
        </authorList>
    </citation>
    <scope>NUCLEOTIDE SEQUENCE</scope>
    <source>
        <strain evidence="2">IHI 201604</strain>
    </source>
</reference>
<comment type="caution">
    <text evidence="2">The sequence shown here is derived from an EMBL/GenBank/DDBJ whole genome shotgun (WGS) entry which is preliminary data.</text>
</comment>
<evidence type="ECO:0000313" key="2">
    <source>
        <dbReference type="EMBL" id="KAF7555656.1"/>
    </source>
</evidence>
<dbReference type="AlphaFoldDB" id="A0A9P5LC06"/>
<dbReference type="InterPro" id="IPR025676">
    <property type="entry name" value="Clr5_dom"/>
</dbReference>
<protein>
    <recommendedName>
        <fullName evidence="1">Clr5 domain-containing protein</fullName>
    </recommendedName>
</protein>
<dbReference type="Proteomes" id="UP000722485">
    <property type="component" value="Unassembled WGS sequence"/>
</dbReference>
<feature type="domain" description="Clr5" evidence="1">
    <location>
        <begin position="2"/>
        <end position="41"/>
    </location>
</feature>